<feature type="active site" evidence="8">
    <location>
        <position position="382"/>
    </location>
</feature>
<evidence type="ECO:0000256" key="7">
    <source>
        <dbReference type="ARBA" id="ARBA00023326"/>
    </source>
</evidence>
<feature type="chain" id="PRO_5011812907" description="Endoglucanase" evidence="9">
    <location>
        <begin position="21"/>
        <end position="456"/>
    </location>
</feature>
<dbReference type="InterPro" id="IPR012341">
    <property type="entry name" value="6hp_glycosidase-like_sf"/>
</dbReference>
<organism evidence="11">
    <name type="scientific">Antipaluria urichi</name>
    <dbReference type="NCBI Taxonomy" id="270842"/>
    <lineage>
        <taxon>Eukaryota</taxon>
        <taxon>Metazoa</taxon>
        <taxon>Ecdysozoa</taxon>
        <taxon>Arthropoda</taxon>
        <taxon>Hexapoda</taxon>
        <taxon>Insecta</taxon>
        <taxon>Pterygota</taxon>
        <taxon>Neoptera</taxon>
        <taxon>Polyneoptera</taxon>
        <taxon>Embioptera</taxon>
        <taxon>Clothodidae</taxon>
        <taxon>Antipaluria</taxon>
    </lineage>
</organism>
<evidence type="ECO:0000256" key="5">
    <source>
        <dbReference type="ARBA" id="ARBA00023277"/>
    </source>
</evidence>
<dbReference type="EC" id="3.2.1.4" evidence="9"/>
<dbReference type="Pfam" id="PF00759">
    <property type="entry name" value="Glyco_hydro_9"/>
    <property type="match status" value="1"/>
</dbReference>
<dbReference type="AlphaFoldDB" id="A0A288Q8B6"/>
<evidence type="ECO:0000256" key="2">
    <source>
        <dbReference type="ARBA" id="ARBA00007072"/>
    </source>
</evidence>
<evidence type="ECO:0000256" key="4">
    <source>
        <dbReference type="ARBA" id="ARBA00023001"/>
    </source>
</evidence>
<dbReference type="InterPro" id="IPR001701">
    <property type="entry name" value="Glyco_hydro_9"/>
</dbReference>
<sequence length="456" mass="50842">MQAFHCLSIVLLYFAAQAAAANYDYRQVLGYSMLFYEAQRSGHLPADQHVTWRHDSALNDKGQNGEDLTGGYYDAGDFVKFGFPMAYTITVLSWGAIEYAQGYDSAGLTNDIQEAIRWGTDYFLKCHTQDLTLYGQVGNGEADHAWWGRPEEMPMDRPAYAITQDNAGSELAGETAAALAAASIVFQNVDSGYANTLLQHAQTLFNFANDHRKTYVQSITDAVSFYNSYNGFNDEIVWAALWIAKATNDQSWTQRAQSLYDEFQMSTIDLLNFSWDDKSAAIEALFTELTNDDNHKNKLQSYAEDVLHSRPRTPMGLVFIDAWGSLRHAGNAAFITLRAAELGVGNRDDYINFARQQLGYMLGDTGRSYVVGFGQNYPTHPHHRASSCPDAPATCNWDQFNTNDPNPQLLYGALVGGPDQNDQYTDIRTDPQHNEVACDYNAAFSGALASFIQNNY</sequence>
<dbReference type="PANTHER" id="PTHR22298">
    <property type="entry name" value="ENDO-1,4-BETA-GLUCANASE"/>
    <property type="match status" value="1"/>
</dbReference>
<evidence type="ECO:0000256" key="1">
    <source>
        <dbReference type="ARBA" id="ARBA00000966"/>
    </source>
</evidence>
<comment type="catalytic activity">
    <reaction evidence="1 9">
        <text>Endohydrolysis of (1-&gt;4)-beta-D-glucosidic linkages in cellulose, lichenin and cereal beta-D-glucans.</text>
        <dbReference type="EC" id="3.2.1.4"/>
    </reaction>
</comment>
<feature type="signal peptide" evidence="9">
    <location>
        <begin position="1"/>
        <end position="20"/>
    </location>
</feature>
<keyword evidence="3 8" id="KW-0378">Hydrolase</keyword>
<evidence type="ECO:0000313" key="11">
    <source>
        <dbReference type="EMBL" id="AOV94255.1"/>
    </source>
</evidence>
<dbReference type="GO" id="GO:0030245">
    <property type="term" value="P:cellulose catabolic process"/>
    <property type="evidence" value="ECO:0007669"/>
    <property type="project" value="UniProtKB-KW"/>
</dbReference>
<dbReference type="GO" id="GO:0008810">
    <property type="term" value="F:cellulase activity"/>
    <property type="evidence" value="ECO:0007669"/>
    <property type="project" value="UniProtKB-EC"/>
</dbReference>
<evidence type="ECO:0000256" key="8">
    <source>
        <dbReference type="PROSITE-ProRule" id="PRU10059"/>
    </source>
</evidence>
<reference evidence="11" key="1">
    <citation type="submission" date="2016-03" db="EMBL/GenBank/DDBJ databases">
        <title>Discovery and Characterization of the Webspinner Antipaluria urichii cellulases.</title>
        <authorList>
            <person name="Shelomi M."/>
        </authorList>
    </citation>
    <scope>NUCLEOTIDE SEQUENCE</scope>
    <source>
        <strain evidence="11">ANU6</strain>
        <tissue evidence="11">Whole organism</tissue>
    </source>
</reference>
<keyword evidence="6 8" id="KW-0326">Glycosidase</keyword>
<dbReference type="InterPro" id="IPR008928">
    <property type="entry name" value="6-hairpin_glycosidase_sf"/>
</dbReference>
<dbReference type="SUPFAM" id="SSF48208">
    <property type="entry name" value="Six-hairpin glycosidases"/>
    <property type="match status" value="1"/>
</dbReference>
<keyword evidence="4 9" id="KW-0136">Cellulose degradation</keyword>
<keyword evidence="7 8" id="KW-0624">Polysaccharide degradation</keyword>
<protein>
    <recommendedName>
        <fullName evidence="9">Endoglucanase</fullName>
        <ecNumber evidence="9">3.2.1.4</ecNumber>
    </recommendedName>
</protein>
<evidence type="ECO:0000259" key="10">
    <source>
        <dbReference type="Pfam" id="PF00759"/>
    </source>
</evidence>
<feature type="domain" description="Glycoside hydrolase family 9" evidence="10">
    <location>
        <begin position="25"/>
        <end position="448"/>
    </location>
</feature>
<dbReference type="InterPro" id="IPR018221">
    <property type="entry name" value="Glyco_hydro_9_His_AS"/>
</dbReference>
<keyword evidence="9" id="KW-0732">Signal</keyword>
<accession>A0A288Q8B6</accession>
<evidence type="ECO:0000256" key="3">
    <source>
        <dbReference type="ARBA" id="ARBA00022801"/>
    </source>
</evidence>
<keyword evidence="5 8" id="KW-0119">Carbohydrate metabolism</keyword>
<evidence type="ECO:0000256" key="6">
    <source>
        <dbReference type="ARBA" id="ARBA00023295"/>
    </source>
</evidence>
<proteinExistence type="evidence at transcript level"/>
<name>A0A288Q8B6_9NEOP</name>
<dbReference type="Gene3D" id="1.50.10.10">
    <property type="match status" value="1"/>
</dbReference>
<evidence type="ECO:0000256" key="9">
    <source>
        <dbReference type="RuleBase" id="RU361166"/>
    </source>
</evidence>
<dbReference type="EMBL" id="KU881651">
    <property type="protein sequence ID" value="AOV94255.1"/>
    <property type="molecule type" value="mRNA"/>
</dbReference>
<dbReference type="PROSITE" id="PS00592">
    <property type="entry name" value="GH9_2"/>
    <property type="match status" value="1"/>
</dbReference>
<comment type="similarity">
    <text evidence="2 8 9">Belongs to the glycosyl hydrolase 9 (cellulase E) family.</text>
</comment>